<reference evidence="2 3" key="1">
    <citation type="submission" date="2016-05" db="EMBL/GenBank/DDBJ databases">
        <title>Comparative genomics of biotechnologically important yeasts.</title>
        <authorList>
            <consortium name="DOE Joint Genome Institute"/>
            <person name="Riley R."/>
            <person name="Haridas S."/>
            <person name="Wolfe K.H."/>
            <person name="Lopes M.R."/>
            <person name="Hittinger C.T."/>
            <person name="Goker M."/>
            <person name="Salamov A."/>
            <person name="Wisecaver J."/>
            <person name="Long T.M."/>
            <person name="Aerts A.L."/>
            <person name="Barry K."/>
            <person name="Choi C."/>
            <person name="Clum A."/>
            <person name="Coughlan A.Y."/>
            <person name="Deshpande S."/>
            <person name="Douglass A.P."/>
            <person name="Hanson S.J."/>
            <person name="Klenk H.-P."/>
            <person name="LaButti K."/>
            <person name="Lapidus A."/>
            <person name="Lindquist E."/>
            <person name="Lipzen A."/>
            <person name="Meier-kolthoff J.P."/>
            <person name="Ohm R.A."/>
            <person name="Otillar R.P."/>
            <person name="Pangilinan J."/>
            <person name="Peng Y."/>
            <person name="Rokas A."/>
            <person name="Rosa C.A."/>
            <person name="Scheuner C."/>
            <person name="Sibirny A.A."/>
            <person name="Slot J.C."/>
            <person name="Stielow J.B."/>
            <person name="Sun H."/>
            <person name="Kurtzman C.P."/>
            <person name="Blackwell M."/>
            <person name="Grigoriev I.V."/>
            <person name="Jeffries T.W."/>
        </authorList>
    </citation>
    <scope>NUCLEOTIDE SEQUENCE [LARGE SCALE GENOMIC DNA]</scope>
    <source>
        <strain evidence="2 3">NRRL YB-4993</strain>
    </source>
</reference>
<evidence type="ECO:0000313" key="3">
    <source>
        <dbReference type="Proteomes" id="UP000092555"/>
    </source>
</evidence>
<evidence type="ECO:0000256" key="1">
    <source>
        <dbReference type="SAM" id="SignalP"/>
    </source>
</evidence>
<sequence>MSFKQGICAFIFLLSLSHSLFIPLDAISQLRVKLLAREHASPPTNHFAQGFDVVAPEVKQLFVIFEKITNQTESELMSMFDSQDHALALVSLKFWAQLIKTFFVSDNALLLSLVTLFQTQNLFQDILESVPEVFKQHLENLDHVEPDSDSLRVPLPSKSTDFILDVQQSKGLTPDPDKPHEIKVSYETLQKWIDDYGLSASSLRDYLETYLFAGDLLWVAGLSTEAPENEPDEKPDLELRERLAILGANIQSALHAPSIEAEEIEGQEVKSYHSQPQRLVNEHVKQAVHKPFRFEDPDLQVKENDESHSGFVKRSRMGKRSIDELPDYGSLIYAFSRLDANDPSAESGRGFEKEFENDELALTLLKHRVFENDEIVEPTLALSLEEPYARSKDYRQVVYDAFPLDDRIVRRDDKEAEKDCVPVTWYNVFHYSIFGKHKFCHV</sequence>
<dbReference type="RefSeq" id="XP_018710030.1">
    <property type="nucleotide sequence ID" value="XM_018854329.1"/>
</dbReference>
<dbReference type="Proteomes" id="UP000092555">
    <property type="component" value="Unassembled WGS sequence"/>
</dbReference>
<feature type="chain" id="PRO_5008291670" evidence="1">
    <location>
        <begin position="20"/>
        <end position="442"/>
    </location>
</feature>
<dbReference type="EMBL" id="LXTC01000006">
    <property type="protein sequence ID" value="OBA19502.1"/>
    <property type="molecule type" value="Genomic_DNA"/>
</dbReference>
<feature type="signal peptide" evidence="1">
    <location>
        <begin position="1"/>
        <end position="19"/>
    </location>
</feature>
<organism evidence="2 3">
    <name type="scientific">Metschnikowia bicuspidata var. bicuspidata NRRL YB-4993</name>
    <dbReference type="NCBI Taxonomy" id="869754"/>
    <lineage>
        <taxon>Eukaryota</taxon>
        <taxon>Fungi</taxon>
        <taxon>Dikarya</taxon>
        <taxon>Ascomycota</taxon>
        <taxon>Saccharomycotina</taxon>
        <taxon>Pichiomycetes</taxon>
        <taxon>Metschnikowiaceae</taxon>
        <taxon>Metschnikowia</taxon>
    </lineage>
</organism>
<protein>
    <submittedName>
        <fullName evidence="2">Uncharacterized protein</fullName>
    </submittedName>
</protein>
<dbReference type="AlphaFoldDB" id="A0A1A0H6G8"/>
<evidence type="ECO:0000313" key="2">
    <source>
        <dbReference type="EMBL" id="OBA19502.1"/>
    </source>
</evidence>
<comment type="caution">
    <text evidence="2">The sequence shown here is derived from an EMBL/GenBank/DDBJ whole genome shotgun (WGS) entry which is preliminary data.</text>
</comment>
<keyword evidence="1" id="KW-0732">Signal</keyword>
<dbReference type="OrthoDB" id="4090066at2759"/>
<accession>A0A1A0H6G8</accession>
<proteinExistence type="predicted"/>
<dbReference type="GeneID" id="30027305"/>
<name>A0A1A0H6G8_9ASCO</name>
<keyword evidence="3" id="KW-1185">Reference proteome</keyword>
<gene>
    <name evidence="2" type="ORF">METBIDRAFT_13262</name>
</gene>